<feature type="region of interest" description="Disordered" evidence="3">
    <location>
        <begin position="105"/>
        <end position="124"/>
    </location>
</feature>
<evidence type="ECO:0000256" key="2">
    <source>
        <dbReference type="PROSITE-ProRule" id="PRU00168"/>
    </source>
</evidence>
<dbReference type="Gene3D" id="1.10.840.10">
    <property type="entry name" value="Ras guanine-nucleotide exchange factors catalytic domain"/>
    <property type="match status" value="1"/>
</dbReference>
<dbReference type="EMBL" id="LUGH01000277">
    <property type="protein sequence ID" value="OBZ86719.1"/>
    <property type="molecule type" value="Genomic_DNA"/>
</dbReference>
<proteinExistence type="predicted"/>
<gene>
    <name evidence="5" type="primary">Rapgef5</name>
    <name evidence="5" type="ORF">A0J61_05227</name>
</gene>
<keyword evidence="1 2" id="KW-0344">Guanine-nucleotide releasing factor</keyword>
<dbReference type="InterPro" id="IPR036964">
    <property type="entry name" value="RASGEF_cat_dom_sf"/>
</dbReference>
<evidence type="ECO:0000256" key="1">
    <source>
        <dbReference type="ARBA" id="ARBA00022658"/>
    </source>
</evidence>
<name>A0A1C7ND88_9FUNG</name>
<dbReference type="InterPro" id="IPR001895">
    <property type="entry name" value="RASGEF_cat_dom"/>
</dbReference>
<dbReference type="Pfam" id="PF00617">
    <property type="entry name" value="RasGEF"/>
    <property type="match status" value="1"/>
</dbReference>
<dbReference type="PANTHER" id="PTHR23113">
    <property type="entry name" value="GUANINE NUCLEOTIDE EXCHANGE FACTOR"/>
    <property type="match status" value="1"/>
</dbReference>
<keyword evidence="6" id="KW-1185">Reference proteome</keyword>
<dbReference type="AlphaFoldDB" id="A0A1C7ND88"/>
<feature type="domain" description="Ras-GEF" evidence="4">
    <location>
        <begin position="503"/>
        <end position="727"/>
    </location>
</feature>
<feature type="compositionally biased region" description="Basic and acidic residues" evidence="3">
    <location>
        <begin position="313"/>
        <end position="328"/>
    </location>
</feature>
<dbReference type="STRING" id="101091.A0A1C7ND88"/>
<dbReference type="SMART" id="SM00147">
    <property type="entry name" value="RasGEF"/>
    <property type="match status" value="1"/>
</dbReference>
<evidence type="ECO:0000259" key="4">
    <source>
        <dbReference type="PROSITE" id="PS50009"/>
    </source>
</evidence>
<dbReference type="InterPro" id="IPR023578">
    <property type="entry name" value="Ras_GEF_dom_sf"/>
</dbReference>
<protein>
    <submittedName>
        <fullName evidence="5">Rap guanine nucleotide exchange factor 5</fullName>
    </submittedName>
</protein>
<evidence type="ECO:0000313" key="6">
    <source>
        <dbReference type="Proteomes" id="UP000093000"/>
    </source>
</evidence>
<dbReference type="PANTHER" id="PTHR23113:SF368">
    <property type="entry name" value="CELL DIVISION CONTROL PROTEIN 25"/>
    <property type="match status" value="1"/>
</dbReference>
<accession>A0A1C7ND88</accession>
<reference evidence="5 6" key="1">
    <citation type="submission" date="2016-03" db="EMBL/GenBank/DDBJ databases">
        <title>Choanephora cucurbitarum.</title>
        <authorList>
            <person name="Min B."/>
            <person name="Park H."/>
            <person name="Park J.-H."/>
            <person name="Shin H.-D."/>
            <person name="Choi I.-G."/>
        </authorList>
    </citation>
    <scope>NUCLEOTIDE SEQUENCE [LARGE SCALE GENOMIC DNA]</scope>
    <source>
        <strain evidence="5 6">KUS-F28377</strain>
    </source>
</reference>
<feature type="compositionally biased region" description="Low complexity" evidence="3">
    <location>
        <begin position="111"/>
        <end position="124"/>
    </location>
</feature>
<dbReference type="PROSITE" id="PS50009">
    <property type="entry name" value="RASGEF_CAT"/>
    <property type="match status" value="1"/>
</dbReference>
<comment type="caution">
    <text evidence="5">The sequence shown here is derived from an EMBL/GenBank/DDBJ whole genome shotgun (WGS) entry which is preliminary data.</text>
</comment>
<dbReference type="GO" id="GO:0005085">
    <property type="term" value="F:guanyl-nucleotide exchange factor activity"/>
    <property type="evidence" value="ECO:0007669"/>
    <property type="project" value="UniProtKB-KW"/>
</dbReference>
<dbReference type="GO" id="GO:0005886">
    <property type="term" value="C:plasma membrane"/>
    <property type="evidence" value="ECO:0007669"/>
    <property type="project" value="TreeGrafter"/>
</dbReference>
<sequence length="753" mass="86083">MTINSRCSHLVPPFTKNTNIFWGDEGLDEILTCQEFLAFNDEVKKKCSNTFDSSCKNENKLHTNYNSRKRHSNGSIIHKKEQLYSTLPPLPTMESFLTMMNMPSPPELPDLTARSTSSSASSSHSTINSLLLDDVSVRLAKVNLDSHSPLGKKEDHTPFNKPSKAISSKAPVLPAPPPVPPKDFCLLEMSSSSTNKFMKYINTHTDYRNEKSKLVLNEATSKKRRTTDMPKAGKKLLRAKSAQKRPPIPPRRSSMPSDVTTEQTDLSKLPFDATTQYRKPIPKPFDTSRREELSTISRKNNNNEAAKQTNMLDKSKEESKKSRKSDNKLLKLTENDQVVLLYEMIEGKLQVVAGTPQKLFEKLADEAVQDIEFVDTYLLNHFSFGDFKNDKKLQQRLDLFRFSDSVRLFQYQSDKINFALEAKTGKTSKAASLPFPIDSSFWDENYQPSIPQYIASRRLSDGLFSFESFDALSLTLTSPSLIDNKYHARFNLNSSHESLMSLDTKDVARYLTLADYQLFKSIHEHGIYNRKTSNSSIKTDHVQLMTKRANMLGHWVAHELCNLACLKPKRSFVKKLIDIAKMCYELNNFHTCMVITMGLESTPKLKEVWESLSNKDSSTFSLLQKLLDVNMNMRCYRQKIKQAKSPAIPFLPVVLKDYTFLNENPTFLSSYPDLINFSKFIFIKQFTDKTFGLLEEPYWFSGDLSHFPFLQQNQDKTAKGSLDDAANWVESRLDQVQNCYLHCDLLCNNNRAK</sequence>
<dbReference type="InParanoid" id="A0A1C7ND88"/>
<feature type="compositionally biased region" description="Polar residues" evidence="3">
    <location>
        <begin position="294"/>
        <end position="312"/>
    </location>
</feature>
<dbReference type="OrthoDB" id="546434at2759"/>
<dbReference type="GO" id="GO:0007265">
    <property type="term" value="P:Ras protein signal transduction"/>
    <property type="evidence" value="ECO:0007669"/>
    <property type="project" value="TreeGrafter"/>
</dbReference>
<feature type="compositionally biased region" description="Basic residues" evidence="3">
    <location>
        <begin position="232"/>
        <end position="243"/>
    </location>
</feature>
<evidence type="ECO:0000313" key="5">
    <source>
        <dbReference type="EMBL" id="OBZ86719.1"/>
    </source>
</evidence>
<evidence type="ECO:0000256" key="3">
    <source>
        <dbReference type="SAM" id="MobiDB-lite"/>
    </source>
</evidence>
<organism evidence="5 6">
    <name type="scientific">Choanephora cucurbitarum</name>
    <dbReference type="NCBI Taxonomy" id="101091"/>
    <lineage>
        <taxon>Eukaryota</taxon>
        <taxon>Fungi</taxon>
        <taxon>Fungi incertae sedis</taxon>
        <taxon>Mucoromycota</taxon>
        <taxon>Mucoromycotina</taxon>
        <taxon>Mucoromycetes</taxon>
        <taxon>Mucorales</taxon>
        <taxon>Mucorineae</taxon>
        <taxon>Choanephoraceae</taxon>
        <taxon>Choanephoroideae</taxon>
        <taxon>Choanephora</taxon>
    </lineage>
</organism>
<dbReference type="InterPro" id="IPR008937">
    <property type="entry name" value="Ras-like_GEF"/>
</dbReference>
<dbReference type="SUPFAM" id="SSF48366">
    <property type="entry name" value="Ras GEF"/>
    <property type="match status" value="1"/>
</dbReference>
<feature type="region of interest" description="Disordered" evidence="3">
    <location>
        <begin position="147"/>
        <end position="175"/>
    </location>
</feature>
<dbReference type="Proteomes" id="UP000093000">
    <property type="component" value="Unassembled WGS sequence"/>
</dbReference>
<feature type="region of interest" description="Disordered" evidence="3">
    <location>
        <begin position="218"/>
        <end position="328"/>
    </location>
</feature>